<dbReference type="KEGG" id="msar:MSAR_02930"/>
<comment type="similarity">
    <text evidence="1">Belongs to the CFA/CMAS family.</text>
</comment>
<dbReference type="InterPro" id="IPR029063">
    <property type="entry name" value="SAM-dependent_MTases_sf"/>
</dbReference>
<feature type="region of interest" description="Disordered" evidence="6">
    <location>
        <begin position="176"/>
        <end position="198"/>
    </location>
</feature>
<protein>
    <recommendedName>
        <fullName evidence="9">Cyclopropane-fatty-acyl-phospholipid synthase</fullName>
    </recommendedName>
</protein>
<dbReference type="Pfam" id="PF02353">
    <property type="entry name" value="CMAS"/>
    <property type="match status" value="1"/>
</dbReference>
<proteinExistence type="inferred from homology"/>
<evidence type="ECO:0000313" key="8">
    <source>
        <dbReference type="Proteomes" id="UP000466445"/>
    </source>
</evidence>
<keyword evidence="4" id="KW-0949">S-adenosyl-L-methionine</keyword>
<dbReference type="Gene3D" id="3.40.50.150">
    <property type="entry name" value="Vaccinia Virus protein VP39"/>
    <property type="match status" value="1"/>
</dbReference>
<name>A0A7I7SJN3_9MYCO</name>
<evidence type="ECO:0008006" key="9">
    <source>
        <dbReference type="Google" id="ProtNLM"/>
    </source>
</evidence>
<keyword evidence="8" id="KW-1185">Reference proteome</keyword>
<gene>
    <name evidence="7" type="ORF">MSAR_02930</name>
</gene>
<dbReference type="Proteomes" id="UP000466445">
    <property type="component" value="Chromosome"/>
</dbReference>
<dbReference type="GO" id="GO:0008168">
    <property type="term" value="F:methyltransferase activity"/>
    <property type="evidence" value="ECO:0007669"/>
    <property type="project" value="UniProtKB-KW"/>
</dbReference>
<dbReference type="InterPro" id="IPR050723">
    <property type="entry name" value="CFA/CMAS"/>
</dbReference>
<organism evidence="7 8">
    <name type="scientific">Mycolicibacterium sarraceniae</name>
    <dbReference type="NCBI Taxonomy" id="1534348"/>
    <lineage>
        <taxon>Bacteria</taxon>
        <taxon>Bacillati</taxon>
        <taxon>Actinomycetota</taxon>
        <taxon>Actinomycetes</taxon>
        <taxon>Mycobacteriales</taxon>
        <taxon>Mycobacteriaceae</taxon>
        <taxon>Mycolicibacterium</taxon>
    </lineage>
</organism>
<dbReference type="GO" id="GO:0032259">
    <property type="term" value="P:methylation"/>
    <property type="evidence" value="ECO:0007669"/>
    <property type="project" value="UniProtKB-KW"/>
</dbReference>
<evidence type="ECO:0000256" key="4">
    <source>
        <dbReference type="ARBA" id="ARBA00022691"/>
    </source>
</evidence>
<keyword evidence="5" id="KW-0443">Lipid metabolism</keyword>
<dbReference type="EMBL" id="AP022595">
    <property type="protein sequence ID" value="BBY57157.1"/>
    <property type="molecule type" value="Genomic_DNA"/>
</dbReference>
<evidence type="ECO:0000256" key="2">
    <source>
        <dbReference type="ARBA" id="ARBA00022603"/>
    </source>
</evidence>
<evidence type="ECO:0000256" key="3">
    <source>
        <dbReference type="ARBA" id="ARBA00022679"/>
    </source>
</evidence>
<reference evidence="7 8" key="1">
    <citation type="journal article" date="2019" name="Emerg. Microbes Infect.">
        <title>Comprehensive subspecies identification of 175 nontuberculous mycobacteria species based on 7547 genomic profiles.</title>
        <authorList>
            <person name="Matsumoto Y."/>
            <person name="Kinjo T."/>
            <person name="Motooka D."/>
            <person name="Nabeya D."/>
            <person name="Jung N."/>
            <person name="Uechi K."/>
            <person name="Horii T."/>
            <person name="Iida T."/>
            <person name="Fujita J."/>
            <person name="Nakamura S."/>
        </authorList>
    </citation>
    <scope>NUCLEOTIDE SEQUENCE [LARGE SCALE GENOMIC DNA]</scope>
    <source>
        <strain evidence="7 8">JCM 30395</strain>
    </source>
</reference>
<dbReference type="SUPFAM" id="SSF53335">
    <property type="entry name" value="S-adenosyl-L-methionine-dependent methyltransferases"/>
    <property type="match status" value="1"/>
</dbReference>
<evidence type="ECO:0000256" key="6">
    <source>
        <dbReference type="SAM" id="MobiDB-lite"/>
    </source>
</evidence>
<evidence type="ECO:0000256" key="5">
    <source>
        <dbReference type="ARBA" id="ARBA00023098"/>
    </source>
</evidence>
<dbReference type="PANTHER" id="PTHR43667:SF1">
    <property type="entry name" value="CYCLOPROPANE-FATTY-ACYL-PHOSPHOLIPID SYNTHASE"/>
    <property type="match status" value="1"/>
</dbReference>
<evidence type="ECO:0000256" key="1">
    <source>
        <dbReference type="ARBA" id="ARBA00010815"/>
    </source>
</evidence>
<dbReference type="AlphaFoldDB" id="A0A7I7SJN3"/>
<keyword evidence="2" id="KW-0489">Methyltransferase</keyword>
<keyword evidence="3" id="KW-0808">Transferase</keyword>
<accession>A0A7I7SJN3</accession>
<sequence length="198" mass="22030">MLNVAQRLEALVGTADGATAHHYDLSNDFYRLLLDDHVAYSSACFTDDRQTLPEAQTEKVDLICRKRVLAEGLRLLDVGCGWGSLILFAARRYGGARHRYRVFHTAFRQPCSGFAGGDAQFVEQAAPRRVCAIVMHQKRGVHRDRLAVPVIEQVSVRMPPTRLSASNNVTRFRRASTYAAVRPATPPPTTASDRRPTP</sequence>
<dbReference type="GO" id="GO:0006629">
    <property type="term" value="P:lipid metabolic process"/>
    <property type="evidence" value="ECO:0007669"/>
    <property type="project" value="UniProtKB-KW"/>
</dbReference>
<dbReference type="PANTHER" id="PTHR43667">
    <property type="entry name" value="CYCLOPROPANE-FATTY-ACYL-PHOSPHOLIPID SYNTHASE"/>
    <property type="match status" value="1"/>
</dbReference>
<evidence type="ECO:0000313" key="7">
    <source>
        <dbReference type="EMBL" id="BBY57157.1"/>
    </source>
</evidence>